<dbReference type="PANTHER" id="PTHR48029">
    <property type="entry name" value="NUCLEOLAR PROTEIN 8"/>
    <property type="match status" value="1"/>
</dbReference>
<dbReference type="InterPro" id="IPR035979">
    <property type="entry name" value="RBD_domain_sf"/>
</dbReference>
<reference evidence="6" key="1">
    <citation type="submission" date="2023-01" db="EMBL/GenBank/DDBJ databases">
        <title>Key to firefly adult light organ development and bioluminescence: homeobox transcription factors regulate luciferase expression and transportation to peroxisome.</title>
        <authorList>
            <person name="Fu X."/>
        </authorList>
    </citation>
    <scope>NUCLEOTIDE SEQUENCE [LARGE SCALE GENOMIC DNA]</scope>
</reference>
<dbReference type="AlphaFoldDB" id="A0AAN7Q764"/>
<evidence type="ECO:0000256" key="2">
    <source>
        <dbReference type="PROSITE-ProRule" id="PRU00176"/>
    </source>
</evidence>
<evidence type="ECO:0000259" key="4">
    <source>
        <dbReference type="PROSITE" id="PS50102"/>
    </source>
</evidence>
<keyword evidence="6" id="KW-1185">Reference proteome</keyword>
<name>A0AAN7Q764_9COLE</name>
<evidence type="ECO:0000256" key="1">
    <source>
        <dbReference type="ARBA" id="ARBA00022884"/>
    </source>
</evidence>
<dbReference type="GO" id="GO:0003723">
    <property type="term" value="F:RNA binding"/>
    <property type="evidence" value="ECO:0007669"/>
    <property type="project" value="UniProtKB-UniRule"/>
</dbReference>
<comment type="caution">
    <text evidence="5">The sequence shown here is derived from an EMBL/GenBank/DDBJ whole genome shotgun (WGS) entry which is preliminary data.</text>
</comment>
<organism evidence="5 6">
    <name type="scientific">Aquatica leii</name>
    <dbReference type="NCBI Taxonomy" id="1421715"/>
    <lineage>
        <taxon>Eukaryota</taxon>
        <taxon>Metazoa</taxon>
        <taxon>Ecdysozoa</taxon>
        <taxon>Arthropoda</taxon>
        <taxon>Hexapoda</taxon>
        <taxon>Insecta</taxon>
        <taxon>Pterygota</taxon>
        <taxon>Neoptera</taxon>
        <taxon>Endopterygota</taxon>
        <taxon>Coleoptera</taxon>
        <taxon>Polyphaga</taxon>
        <taxon>Elateriformia</taxon>
        <taxon>Elateroidea</taxon>
        <taxon>Lampyridae</taxon>
        <taxon>Luciolinae</taxon>
        <taxon>Aquatica</taxon>
    </lineage>
</organism>
<keyword evidence="1 2" id="KW-0694">RNA-binding</keyword>
<dbReference type="Gene3D" id="3.30.70.330">
    <property type="match status" value="1"/>
</dbReference>
<dbReference type="SMART" id="SM00360">
    <property type="entry name" value="RRM"/>
    <property type="match status" value="1"/>
</dbReference>
<feature type="region of interest" description="Disordered" evidence="3">
    <location>
        <begin position="425"/>
        <end position="451"/>
    </location>
</feature>
<dbReference type="SUPFAM" id="SSF54928">
    <property type="entry name" value="RNA-binding domain, RBD"/>
    <property type="match status" value="1"/>
</dbReference>
<proteinExistence type="predicted"/>
<protein>
    <recommendedName>
        <fullName evidence="4">RRM domain-containing protein</fullName>
    </recommendedName>
</protein>
<sequence length="537" mass="63689">MKSNKRLFINNLNENITEENIREKFTNYGSVTSVEIKERKNPVGDQTQHFAYITINVDDHVLHNCIDEFTRKKWKGQFLNLQVAKESFIERLKREREESDVKDTSTEVNGCSEIKPININVNTYKNRHFQDTTTTPKELSTKIEEGEISNHNQDNEKRLKSLMHMKEGYRQQKLQIKNALSNIDKKSSTNKIRFDNYREKPKNNDHAKEKIQLFDEEDEDNTDFNFKEQHQFDGIKGQKLIQLQSKFQNDNRFKMDSRFLEDDEEEQEEIIGNTVLADNEKEKQLEILESVLGQKLKRPLSTKDIIEKKKSKMMLRFDPSQPQHSKFEVQQEIIQVAKPKKKEKRLPAKQIEEQRLPEVSKDTFYKVMADLKNTFNEKEEFSLSKLFSNRIEQDSEKVEAEETITKAKILNNKKQQGSYDRKVFKYDSSDSEEDNDKVALKETPSEVEQTKNPGLQIKPRMWTETFFFKDDDYRLQEGFDFIKRLQVGEQDNFKVVRRNLKEIVRAKVKNNLRKNRPFKKKLGGNKKRIKVKRALKR</sequence>
<gene>
    <name evidence="5" type="ORF">RN001_000528</name>
</gene>
<dbReference type="InterPro" id="IPR012677">
    <property type="entry name" value="Nucleotide-bd_a/b_plait_sf"/>
</dbReference>
<dbReference type="Pfam" id="PF00076">
    <property type="entry name" value="RRM_1"/>
    <property type="match status" value="1"/>
</dbReference>
<dbReference type="InterPro" id="IPR000504">
    <property type="entry name" value="RRM_dom"/>
</dbReference>
<evidence type="ECO:0000313" key="5">
    <source>
        <dbReference type="EMBL" id="KAK4884257.1"/>
    </source>
</evidence>
<dbReference type="PROSITE" id="PS50102">
    <property type="entry name" value="RRM"/>
    <property type="match status" value="1"/>
</dbReference>
<evidence type="ECO:0000313" key="6">
    <source>
        <dbReference type="Proteomes" id="UP001353858"/>
    </source>
</evidence>
<evidence type="ECO:0000256" key="3">
    <source>
        <dbReference type="SAM" id="MobiDB-lite"/>
    </source>
</evidence>
<dbReference type="Proteomes" id="UP001353858">
    <property type="component" value="Unassembled WGS sequence"/>
</dbReference>
<dbReference type="EMBL" id="JARPUR010000001">
    <property type="protein sequence ID" value="KAK4884257.1"/>
    <property type="molecule type" value="Genomic_DNA"/>
</dbReference>
<accession>A0AAN7Q764</accession>
<dbReference type="PANTHER" id="PTHR48029:SF1">
    <property type="entry name" value="NUCLEOLAR PROTEIN 8"/>
    <property type="match status" value="1"/>
</dbReference>
<feature type="domain" description="RRM" evidence="4">
    <location>
        <begin position="5"/>
        <end position="86"/>
    </location>
</feature>